<sequence length="87" mass="9739">MAMEDTTKVKSASGTSSGKLKKSKILTEAERLSKIKLHKEAVHKAADDFDEGYPGVITNERYADYLEKRTQFIHSRGLITLPDPESE</sequence>
<evidence type="ECO:0000256" key="1">
    <source>
        <dbReference type="SAM" id="MobiDB-lite"/>
    </source>
</evidence>
<name>A0A438MQ30_EXOME</name>
<organism evidence="2 3">
    <name type="scientific">Exophiala mesophila</name>
    <name type="common">Black yeast-like fungus</name>
    <dbReference type="NCBI Taxonomy" id="212818"/>
    <lineage>
        <taxon>Eukaryota</taxon>
        <taxon>Fungi</taxon>
        <taxon>Dikarya</taxon>
        <taxon>Ascomycota</taxon>
        <taxon>Pezizomycotina</taxon>
        <taxon>Eurotiomycetes</taxon>
        <taxon>Chaetothyriomycetidae</taxon>
        <taxon>Chaetothyriales</taxon>
        <taxon>Herpotrichiellaceae</taxon>
        <taxon>Exophiala</taxon>
    </lineage>
</organism>
<dbReference type="EMBL" id="NAJM01000145">
    <property type="protein sequence ID" value="RVX65739.1"/>
    <property type="molecule type" value="Genomic_DNA"/>
</dbReference>
<proteinExistence type="predicted"/>
<evidence type="ECO:0000313" key="3">
    <source>
        <dbReference type="Proteomes" id="UP000288859"/>
    </source>
</evidence>
<accession>A0A438MQ30</accession>
<comment type="caution">
    <text evidence="2">The sequence shown here is derived from an EMBL/GenBank/DDBJ whole genome shotgun (WGS) entry which is preliminary data.</text>
</comment>
<gene>
    <name evidence="2" type="ORF">B0A52_10417</name>
</gene>
<dbReference type="AlphaFoldDB" id="A0A438MQ30"/>
<dbReference type="Proteomes" id="UP000288859">
    <property type="component" value="Unassembled WGS sequence"/>
</dbReference>
<keyword evidence="2" id="KW-0496">Mitochondrion</keyword>
<reference evidence="2 3" key="1">
    <citation type="submission" date="2017-03" db="EMBL/GenBank/DDBJ databases">
        <title>Genomes of endolithic fungi from Antarctica.</title>
        <authorList>
            <person name="Coleine C."/>
            <person name="Masonjones S."/>
            <person name="Stajich J.E."/>
        </authorList>
    </citation>
    <scope>NUCLEOTIDE SEQUENCE [LARGE SCALE GENOMIC DNA]</scope>
    <source>
        <strain evidence="2 3">CCFEE 6314</strain>
    </source>
</reference>
<feature type="region of interest" description="Disordered" evidence="1">
    <location>
        <begin position="1"/>
        <end position="23"/>
    </location>
</feature>
<feature type="non-terminal residue" evidence="2">
    <location>
        <position position="87"/>
    </location>
</feature>
<geneLocation type="mitochondrion" evidence="2"/>
<protein>
    <submittedName>
        <fullName evidence="2">Uncharacterized protein</fullName>
    </submittedName>
</protein>
<evidence type="ECO:0000313" key="2">
    <source>
        <dbReference type="EMBL" id="RVX65739.1"/>
    </source>
</evidence>